<evidence type="ECO:0000256" key="1">
    <source>
        <dbReference type="ARBA" id="ARBA00023015"/>
    </source>
</evidence>
<dbReference type="GO" id="GO:0003677">
    <property type="term" value="F:DNA binding"/>
    <property type="evidence" value="ECO:0007669"/>
    <property type="project" value="InterPro"/>
</dbReference>
<dbReference type="InterPro" id="IPR011990">
    <property type="entry name" value="TPR-like_helical_dom_sf"/>
</dbReference>
<keyword evidence="1" id="KW-0805">Transcription regulation</keyword>
<evidence type="ECO:0000256" key="2">
    <source>
        <dbReference type="ARBA" id="ARBA00023163"/>
    </source>
</evidence>
<dbReference type="GO" id="GO:0016887">
    <property type="term" value="F:ATP hydrolysis activity"/>
    <property type="evidence" value="ECO:0007669"/>
    <property type="project" value="InterPro"/>
</dbReference>
<evidence type="ECO:0000259" key="4">
    <source>
        <dbReference type="SMART" id="SM01043"/>
    </source>
</evidence>
<evidence type="ECO:0000313" key="6">
    <source>
        <dbReference type="Proteomes" id="UP000669887"/>
    </source>
</evidence>
<feature type="region of interest" description="Disordered" evidence="3">
    <location>
        <begin position="251"/>
        <end position="273"/>
    </location>
</feature>
<evidence type="ECO:0000256" key="3">
    <source>
        <dbReference type="SAM" id="MobiDB-lite"/>
    </source>
</evidence>
<dbReference type="PRINTS" id="PR00364">
    <property type="entry name" value="DISEASERSIST"/>
</dbReference>
<dbReference type="Proteomes" id="UP000669887">
    <property type="component" value="Unassembled WGS sequence"/>
</dbReference>
<protein>
    <submittedName>
        <fullName evidence="5">AfsR/SARP family transcriptional regulator</fullName>
    </submittedName>
</protein>
<dbReference type="Pfam" id="PF03704">
    <property type="entry name" value="BTAD"/>
    <property type="match status" value="1"/>
</dbReference>
<dbReference type="InterPro" id="IPR005158">
    <property type="entry name" value="BTAD"/>
</dbReference>
<reference evidence="5" key="1">
    <citation type="submission" date="2021-03" db="EMBL/GenBank/DDBJ databases">
        <title>X isolated from Micromonospora tulbaghiae.</title>
        <authorList>
            <person name="Stennett H.L."/>
        </authorList>
    </citation>
    <scope>NUCLEOTIDE SEQUENCE</scope>
    <source>
        <strain evidence="5">28M1-20</strain>
    </source>
</reference>
<dbReference type="InterPro" id="IPR051677">
    <property type="entry name" value="AfsR-DnrI-RedD_regulator"/>
</dbReference>
<dbReference type="EMBL" id="JAGFVQ010000045">
    <property type="protein sequence ID" value="MBO4142568.1"/>
    <property type="molecule type" value="Genomic_DNA"/>
</dbReference>
<gene>
    <name evidence="5" type="ORF">J5U46_20690</name>
</gene>
<dbReference type="PANTHER" id="PTHR35807">
    <property type="entry name" value="TRANSCRIPTIONAL REGULATOR REDD-RELATED"/>
    <property type="match status" value="1"/>
</dbReference>
<dbReference type="GO" id="GO:0006355">
    <property type="term" value="P:regulation of DNA-templated transcription"/>
    <property type="evidence" value="ECO:0007669"/>
    <property type="project" value="InterPro"/>
</dbReference>
<dbReference type="CDD" id="cd15831">
    <property type="entry name" value="BTAD"/>
    <property type="match status" value="1"/>
</dbReference>
<name>A0AAW4JKQ7_9ACTN</name>
<dbReference type="InterPro" id="IPR036388">
    <property type="entry name" value="WH-like_DNA-bd_sf"/>
</dbReference>
<dbReference type="SUPFAM" id="SSF48452">
    <property type="entry name" value="TPR-like"/>
    <property type="match status" value="1"/>
</dbReference>
<evidence type="ECO:0000313" key="5">
    <source>
        <dbReference type="EMBL" id="MBO4142568.1"/>
    </source>
</evidence>
<feature type="compositionally biased region" description="Low complexity" evidence="3">
    <location>
        <begin position="256"/>
        <end position="269"/>
    </location>
</feature>
<dbReference type="InterPro" id="IPR016032">
    <property type="entry name" value="Sig_transdc_resp-reg_C-effctor"/>
</dbReference>
<dbReference type="Gene3D" id="1.25.40.10">
    <property type="entry name" value="Tetratricopeptide repeat domain"/>
    <property type="match status" value="1"/>
</dbReference>
<dbReference type="InterPro" id="IPR027417">
    <property type="entry name" value="P-loop_NTPase"/>
</dbReference>
<organism evidence="5 6">
    <name type="scientific">Micromonospora tulbaghiae</name>
    <dbReference type="NCBI Taxonomy" id="479978"/>
    <lineage>
        <taxon>Bacteria</taxon>
        <taxon>Bacillati</taxon>
        <taxon>Actinomycetota</taxon>
        <taxon>Actinomycetes</taxon>
        <taxon>Micromonosporales</taxon>
        <taxon>Micromonosporaceae</taxon>
        <taxon>Micromonospora</taxon>
    </lineage>
</organism>
<dbReference type="Gene3D" id="3.40.50.300">
    <property type="entry name" value="P-loop containing nucleotide triphosphate hydrolases"/>
    <property type="match status" value="1"/>
</dbReference>
<dbReference type="Pfam" id="PF13401">
    <property type="entry name" value="AAA_22"/>
    <property type="match status" value="1"/>
</dbReference>
<dbReference type="SUPFAM" id="SSF52540">
    <property type="entry name" value="P-loop containing nucleoside triphosphate hydrolases"/>
    <property type="match status" value="1"/>
</dbReference>
<dbReference type="SUPFAM" id="SSF46894">
    <property type="entry name" value="C-terminal effector domain of the bipartite response regulators"/>
    <property type="match status" value="1"/>
</dbReference>
<sequence>MQLDIRLLGPVELRAGGRRVAPGPGKRRAVLAGLALAANRSVPLDRLAAMVWADVPPPSATANLRSHAAALRRLLGDRLVTRPNAYELRTQPDELDVTEFHRLAENGRMALVRGNALDAVPALDAALALWRGSAGEGLPAGTTLDNRWATLEEQRLQVFEVLTDARLAVGRHAELLPGLREHLAAHPLRERSWGQLMLALYRCGEVPAALAAYRDARARLDQHLGIEPGEELAALHRAILERAPDVSYTRPPPVIAVSPPSTSDPAPAAETGRMVPRELPPDLVTFVGRTREAGEVSAAATGRAPAVVVVTGPPGSGKTGLAVRAARAVAGDFPDGQIFVDVAYRASVTPAELLARVLRALGVAPADMPDSADERAGRLRSLTAGRRLLLVLDGVTSASQVRPLLPASPGPALIAVARRSLGNLDGVRRVALSPLAEPGARELLAALAGAERLAADPGATAELIGLCAGSVLALRVAGSRLATWPGMSVAALVGELTAGGSKLDLLSYDDLSVRASLAAAVAVVASEDEVAGRLFELLAACPEAPAAMDRAAAELGESTERIRRAMEGLVDAHLVARDSSARYRLPALVRDYAAELSTAPPEPPSRLVRGNPFLTLLARSG</sequence>
<feature type="domain" description="Bacterial transcriptional activator" evidence="4">
    <location>
        <begin position="95"/>
        <end position="240"/>
    </location>
</feature>
<keyword evidence="2" id="KW-0804">Transcription</keyword>
<accession>A0AAW4JKQ7</accession>
<proteinExistence type="predicted"/>
<dbReference type="Gene3D" id="1.10.10.10">
    <property type="entry name" value="Winged helix-like DNA-binding domain superfamily/Winged helix DNA-binding domain"/>
    <property type="match status" value="1"/>
</dbReference>
<dbReference type="InterPro" id="IPR049945">
    <property type="entry name" value="AAA_22"/>
</dbReference>
<dbReference type="SMART" id="SM01043">
    <property type="entry name" value="BTAD"/>
    <property type="match status" value="1"/>
</dbReference>
<comment type="caution">
    <text evidence="5">The sequence shown here is derived from an EMBL/GenBank/DDBJ whole genome shotgun (WGS) entry which is preliminary data.</text>
</comment>
<dbReference type="PANTHER" id="PTHR35807:SF1">
    <property type="entry name" value="TRANSCRIPTIONAL REGULATOR REDD"/>
    <property type="match status" value="1"/>
</dbReference>
<dbReference type="AlphaFoldDB" id="A0AAW4JKQ7"/>